<dbReference type="Pfam" id="PF11220">
    <property type="entry name" value="DUF3015"/>
    <property type="match status" value="1"/>
</dbReference>
<evidence type="ECO:0000313" key="2">
    <source>
        <dbReference type="EMBL" id="TBO27934.1"/>
    </source>
</evidence>
<dbReference type="RefSeq" id="WP_130969203.1">
    <property type="nucleotide sequence ID" value="NZ_SIXI01000008.1"/>
</dbReference>
<sequence length="165" mass="16834">MSIRKTFLIGALAALCSVAAQANDKAPGSGPNPYVDCGIGAALFPTVGWAAVTSNVIWDAGTTAVTSATMSPQTCSGKKVATALFIRDSYERLAEETAQGQGEHLATALNLFECSAAQQGAAMVATREAMGAVVTQPGFNALPRLDKAARFYGAMEGAVAKSCAA</sequence>
<dbReference type="InterPro" id="IPR021383">
    <property type="entry name" value="DUF3015"/>
</dbReference>
<evidence type="ECO:0000256" key="1">
    <source>
        <dbReference type="SAM" id="SignalP"/>
    </source>
</evidence>
<organism evidence="2 3">
    <name type="scientific">Aquabacterium lacunae</name>
    <dbReference type="NCBI Taxonomy" id="2528630"/>
    <lineage>
        <taxon>Bacteria</taxon>
        <taxon>Pseudomonadati</taxon>
        <taxon>Pseudomonadota</taxon>
        <taxon>Betaproteobacteria</taxon>
        <taxon>Burkholderiales</taxon>
        <taxon>Aquabacterium</taxon>
    </lineage>
</organism>
<dbReference type="AlphaFoldDB" id="A0A4Q9H175"/>
<accession>A0A4Q9H175</accession>
<feature type="signal peptide" evidence="1">
    <location>
        <begin position="1"/>
        <end position="22"/>
    </location>
</feature>
<keyword evidence="3" id="KW-1185">Reference proteome</keyword>
<keyword evidence="1" id="KW-0732">Signal</keyword>
<dbReference type="EMBL" id="SIXI01000008">
    <property type="protein sequence ID" value="TBO27934.1"/>
    <property type="molecule type" value="Genomic_DNA"/>
</dbReference>
<comment type="caution">
    <text evidence="2">The sequence shown here is derived from an EMBL/GenBank/DDBJ whole genome shotgun (WGS) entry which is preliminary data.</text>
</comment>
<dbReference type="Proteomes" id="UP000292120">
    <property type="component" value="Unassembled WGS sequence"/>
</dbReference>
<protein>
    <submittedName>
        <fullName evidence="2">DUF3015 domain-containing protein</fullName>
    </submittedName>
</protein>
<gene>
    <name evidence="2" type="ORF">EYS42_16005</name>
</gene>
<feature type="chain" id="PRO_5020228965" evidence="1">
    <location>
        <begin position="23"/>
        <end position="165"/>
    </location>
</feature>
<name>A0A4Q9H175_9BURK</name>
<reference evidence="2 3" key="1">
    <citation type="submission" date="2019-02" db="EMBL/GenBank/DDBJ databases">
        <title>Aquabacterium sp. strain KMB7.</title>
        <authorList>
            <person name="Chen W.-M."/>
        </authorList>
    </citation>
    <scope>NUCLEOTIDE SEQUENCE [LARGE SCALE GENOMIC DNA]</scope>
    <source>
        <strain evidence="2 3">KMB7</strain>
    </source>
</reference>
<proteinExistence type="predicted"/>
<evidence type="ECO:0000313" key="3">
    <source>
        <dbReference type="Proteomes" id="UP000292120"/>
    </source>
</evidence>
<dbReference type="OrthoDB" id="6088473at2"/>